<keyword evidence="3" id="KW-1185">Reference proteome</keyword>
<reference evidence="3" key="1">
    <citation type="submission" date="2012-04" db="EMBL/GenBank/DDBJ databases">
        <title>The Genome Sequence of Loa loa.</title>
        <authorList>
            <consortium name="The Broad Institute Genome Sequencing Platform"/>
            <consortium name="Broad Institute Genome Sequencing Center for Infectious Disease"/>
            <person name="Nutman T.B."/>
            <person name="Fink D.L."/>
            <person name="Russ C."/>
            <person name="Young S."/>
            <person name="Zeng Q."/>
            <person name="Gargeya S."/>
            <person name="Alvarado L."/>
            <person name="Berlin A."/>
            <person name="Chapman S.B."/>
            <person name="Chen Z."/>
            <person name="Freedman E."/>
            <person name="Gellesch M."/>
            <person name="Goldberg J."/>
            <person name="Griggs A."/>
            <person name="Gujja S."/>
            <person name="Heilman E.R."/>
            <person name="Heiman D."/>
            <person name="Howarth C."/>
            <person name="Mehta T."/>
            <person name="Neiman D."/>
            <person name="Pearson M."/>
            <person name="Roberts A."/>
            <person name="Saif S."/>
            <person name="Shea T."/>
            <person name="Shenoy N."/>
            <person name="Sisk P."/>
            <person name="Stolte C."/>
            <person name="Sykes S."/>
            <person name="White J."/>
            <person name="Yandava C."/>
            <person name="Haas B."/>
            <person name="Henn M.R."/>
            <person name="Nusbaum C."/>
            <person name="Birren B."/>
        </authorList>
    </citation>
    <scope>NUCLEOTIDE SEQUENCE [LARGE SCALE GENOMIC DNA]</scope>
</reference>
<name>A0A1I7VB15_LOALO</name>
<protein>
    <submittedName>
        <fullName evidence="4">CCHC-type domain-containing protein</fullName>
    </submittedName>
</protein>
<dbReference type="WBParaSite" id="EN70_11827">
    <property type="protein sequence ID" value="EN70_11827"/>
    <property type="gene ID" value="EN70_11827"/>
</dbReference>
<dbReference type="Gene3D" id="4.10.60.10">
    <property type="entry name" value="Zinc finger, CCHC-type"/>
    <property type="match status" value="1"/>
</dbReference>
<dbReference type="GO" id="GO:0003676">
    <property type="term" value="F:nucleic acid binding"/>
    <property type="evidence" value="ECO:0007669"/>
    <property type="project" value="InterPro"/>
</dbReference>
<feature type="region of interest" description="Disordered" evidence="1">
    <location>
        <begin position="71"/>
        <end position="138"/>
    </location>
</feature>
<dbReference type="SMART" id="SM00343">
    <property type="entry name" value="ZnF_C2HC"/>
    <property type="match status" value="1"/>
</dbReference>
<reference evidence="4" key="2">
    <citation type="submission" date="2016-11" db="UniProtKB">
        <authorList>
            <consortium name="WormBaseParasite"/>
        </authorList>
    </citation>
    <scope>IDENTIFICATION</scope>
</reference>
<dbReference type="SUPFAM" id="SSF57756">
    <property type="entry name" value="Retrovirus zinc finger-like domains"/>
    <property type="match status" value="1"/>
</dbReference>
<dbReference type="AlphaFoldDB" id="A0A1I7VB15"/>
<dbReference type="InterPro" id="IPR036875">
    <property type="entry name" value="Znf_CCHC_sf"/>
</dbReference>
<proteinExistence type="predicted"/>
<evidence type="ECO:0000313" key="4">
    <source>
        <dbReference type="WBParaSite" id="EN70_11827"/>
    </source>
</evidence>
<dbReference type="Proteomes" id="UP000095285">
    <property type="component" value="Unassembled WGS sequence"/>
</dbReference>
<dbReference type="InterPro" id="IPR001878">
    <property type="entry name" value="Znf_CCHC"/>
</dbReference>
<feature type="compositionally biased region" description="Basic and acidic residues" evidence="1">
    <location>
        <begin position="127"/>
        <end position="138"/>
    </location>
</feature>
<dbReference type="GO" id="GO:0008270">
    <property type="term" value="F:zinc ion binding"/>
    <property type="evidence" value="ECO:0007669"/>
    <property type="project" value="InterPro"/>
</dbReference>
<dbReference type="GO" id="GO:0019899">
    <property type="term" value="F:enzyme binding"/>
    <property type="evidence" value="ECO:0007669"/>
    <property type="project" value="UniProtKB-ARBA"/>
</dbReference>
<evidence type="ECO:0000259" key="2">
    <source>
        <dbReference type="SMART" id="SM00343"/>
    </source>
</evidence>
<sequence>MIESGKQPSKLWKEHFDNWKQWVFEHSSIEIIIESRLPMWILDKVYQQKKDQEFWSVGPRLRKFLQEVVQRNEEAQRSQTSSGGYQRKSTESKPNHDRSSTRGETSALPAIKQPKPSDSQRITNSRKYPESDKIRRPDSFYKQDHWDDECQVYQTAKQRMECLKTVEACLNCLQEDHIAKDCRKLKKLCFLCKGKHNIIQRYVPITTKILGPKKP</sequence>
<accession>A0A1I7VB15</accession>
<dbReference type="STRING" id="7209.A0A1I7VB15"/>
<feature type="compositionally biased region" description="Polar residues" evidence="1">
    <location>
        <begin position="116"/>
        <end position="126"/>
    </location>
</feature>
<organism evidence="3 4">
    <name type="scientific">Loa loa</name>
    <name type="common">Eye worm</name>
    <name type="synonym">Filaria loa</name>
    <dbReference type="NCBI Taxonomy" id="7209"/>
    <lineage>
        <taxon>Eukaryota</taxon>
        <taxon>Metazoa</taxon>
        <taxon>Ecdysozoa</taxon>
        <taxon>Nematoda</taxon>
        <taxon>Chromadorea</taxon>
        <taxon>Rhabditida</taxon>
        <taxon>Spirurina</taxon>
        <taxon>Spiruromorpha</taxon>
        <taxon>Filarioidea</taxon>
        <taxon>Onchocercidae</taxon>
        <taxon>Loa</taxon>
    </lineage>
</organism>
<feature type="domain" description="CCHC-type" evidence="2">
    <location>
        <begin position="168"/>
        <end position="184"/>
    </location>
</feature>
<evidence type="ECO:0000256" key="1">
    <source>
        <dbReference type="SAM" id="MobiDB-lite"/>
    </source>
</evidence>
<evidence type="ECO:0000313" key="3">
    <source>
        <dbReference type="Proteomes" id="UP000095285"/>
    </source>
</evidence>
<feature type="compositionally biased region" description="Basic and acidic residues" evidence="1">
    <location>
        <begin position="88"/>
        <end position="101"/>
    </location>
</feature>